<proteinExistence type="predicted"/>
<evidence type="ECO:0000313" key="3">
    <source>
        <dbReference type="Proteomes" id="UP000218628"/>
    </source>
</evidence>
<feature type="transmembrane region" description="Helical" evidence="1">
    <location>
        <begin position="6"/>
        <end position="29"/>
    </location>
</feature>
<gene>
    <name evidence="2" type="ORF">CO690_05040</name>
</gene>
<evidence type="ECO:0000256" key="1">
    <source>
        <dbReference type="SAM" id="Phobius"/>
    </source>
</evidence>
<protein>
    <submittedName>
        <fullName evidence="2">Uncharacterized protein</fullName>
    </submittedName>
</protein>
<dbReference type="RefSeq" id="WP_049352866.1">
    <property type="nucleotide sequence ID" value="NZ_CAUVBD010000007.1"/>
</dbReference>
<feature type="transmembrane region" description="Helical" evidence="1">
    <location>
        <begin position="77"/>
        <end position="96"/>
    </location>
</feature>
<keyword evidence="1" id="KW-0472">Membrane</keyword>
<evidence type="ECO:0000313" key="2">
    <source>
        <dbReference type="EMBL" id="ATF63077.1"/>
    </source>
</evidence>
<feature type="transmembrane region" description="Helical" evidence="1">
    <location>
        <begin position="50"/>
        <end position="71"/>
    </location>
</feature>
<dbReference type="EMBL" id="CP023510">
    <property type="protein sequence ID" value="ATF63077.1"/>
    <property type="molecule type" value="Genomic_DNA"/>
</dbReference>
<accession>A0A291DFA5</accession>
<reference evidence="3" key="1">
    <citation type="submission" date="2017-09" db="EMBL/GenBank/DDBJ databases">
        <title>FDA dAtabase for Regulatory Grade micrObial Sequences (FDA-ARGOS): Supporting development and validation of Infectious Disease Dx tests.</title>
        <authorList>
            <person name="Minogue T."/>
            <person name="Wolcott M."/>
            <person name="Wasieloski L."/>
            <person name="Aguilar W."/>
            <person name="Moore D."/>
            <person name="Tallon L."/>
            <person name="Sadzewicz L."/>
            <person name="Ott S."/>
            <person name="Zhao X."/>
            <person name="Nagaraj S."/>
            <person name="Vavikolanu K."/>
            <person name="Aluvathingal J."/>
            <person name="Nadendla S."/>
            <person name="Sichtig H."/>
        </authorList>
    </citation>
    <scope>NUCLEOTIDE SEQUENCE [LARGE SCALE GENOMIC DNA]</scope>
    <source>
        <strain evidence="3">FDAARGOS_369</strain>
    </source>
</reference>
<dbReference type="AlphaFoldDB" id="A0A291DFA5"/>
<keyword evidence="1" id="KW-0812">Transmembrane</keyword>
<sequence>MRTFLIIFWGIFALVATVATFYVIINYEVQRWKDKKRQREGIYIRRVNQGEALIMIFTPAFPSLSFVAHIYGGPDSIDIWVDIVGFLLSAMFMSFLRYVHVAYVKLSPEGIEQRMWSARTTVYPFNAIDGIEYYEATSTDNQDLVSFYSKSGKLIAAFCPIIHNNYRLMAIVRFRIEHERWPDMNNPTDVAQVDKLDNRYMTIPYFRGREKVTGLADVDM</sequence>
<organism evidence="2 3">
    <name type="scientific">Rothia mucilaginosa</name>
    <dbReference type="NCBI Taxonomy" id="43675"/>
    <lineage>
        <taxon>Bacteria</taxon>
        <taxon>Bacillati</taxon>
        <taxon>Actinomycetota</taxon>
        <taxon>Actinomycetes</taxon>
        <taxon>Micrococcales</taxon>
        <taxon>Micrococcaceae</taxon>
        <taxon>Rothia</taxon>
    </lineage>
</organism>
<name>A0A291DFA5_9MICC</name>
<keyword evidence="1" id="KW-1133">Transmembrane helix</keyword>
<dbReference type="Proteomes" id="UP000218628">
    <property type="component" value="Chromosome"/>
</dbReference>